<name>A0ABP8DIB6_9ACTN</name>
<organism evidence="3 4">
    <name type="scientific">Dactylosporangium darangshiense</name>
    <dbReference type="NCBI Taxonomy" id="579108"/>
    <lineage>
        <taxon>Bacteria</taxon>
        <taxon>Bacillati</taxon>
        <taxon>Actinomycetota</taxon>
        <taxon>Actinomycetes</taxon>
        <taxon>Micromonosporales</taxon>
        <taxon>Micromonosporaceae</taxon>
        <taxon>Dactylosporangium</taxon>
    </lineage>
</organism>
<sequence length="322" mass="34267">MNHPDNDRSTNSVLGDGERPDMTDARQRPAQIRRPLATVAAAAVLTVLVAGAAAVTTGLLGGHASTQVVSPALGPTPITPRGQTSSGAGADPKVLIERFAADLTNGPADPVRARFEYIVLLVWDSFAAPSSSSTTPARRIQFWTTGLGASRAVELDETHGCRLLSDQTDDELGPFDGPLSSDPDAVRRQILHEPLAPGTVPDLFGQVGGLYGARFVPLATRQGVLEMLARQPGVGVQPATTDRAGRSGLAVTWTYEPPMPFTVAKTLIFDPRNGQLLASHSRAHRRPDATTPPEPGDEYEIYQLFPTSTYTRDMQTPKVGCS</sequence>
<evidence type="ECO:0000313" key="3">
    <source>
        <dbReference type="EMBL" id="GAA4256581.1"/>
    </source>
</evidence>
<evidence type="ECO:0000256" key="1">
    <source>
        <dbReference type="SAM" id="MobiDB-lite"/>
    </source>
</evidence>
<feature type="compositionally biased region" description="Basic and acidic residues" evidence="1">
    <location>
        <begin position="16"/>
        <end position="27"/>
    </location>
</feature>
<gene>
    <name evidence="3" type="ORF">GCM10022255_069970</name>
</gene>
<dbReference type="RefSeq" id="WP_345133547.1">
    <property type="nucleotide sequence ID" value="NZ_BAABAT010000024.1"/>
</dbReference>
<evidence type="ECO:0000256" key="2">
    <source>
        <dbReference type="SAM" id="Phobius"/>
    </source>
</evidence>
<keyword evidence="2" id="KW-1133">Transmembrane helix</keyword>
<protein>
    <submittedName>
        <fullName evidence="3">Uncharacterized protein</fullName>
    </submittedName>
</protein>
<keyword evidence="2" id="KW-0812">Transmembrane</keyword>
<dbReference type="EMBL" id="BAABAT010000024">
    <property type="protein sequence ID" value="GAA4256581.1"/>
    <property type="molecule type" value="Genomic_DNA"/>
</dbReference>
<feature type="transmembrane region" description="Helical" evidence="2">
    <location>
        <begin position="36"/>
        <end position="60"/>
    </location>
</feature>
<reference evidence="4" key="1">
    <citation type="journal article" date="2019" name="Int. J. Syst. Evol. Microbiol.">
        <title>The Global Catalogue of Microorganisms (GCM) 10K type strain sequencing project: providing services to taxonomists for standard genome sequencing and annotation.</title>
        <authorList>
            <consortium name="The Broad Institute Genomics Platform"/>
            <consortium name="The Broad Institute Genome Sequencing Center for Infectious Disease"/>
            <person name="Wu L."/>
            <person name="Ma J."/>
        </authorList>
    </citation>
    <scope>NUCLEOTIDE SEQUENCE [LARGE SCALE GENOMIC DNA]</scope>
    <source>
        <strain evidence="4">JCM 17441</strain>
    </source>
</reference>
<evidence type="ECO:0000313" key="4">
    <source>
        <dbReference type="Proteomes" id="UP001500620"/>
    </source>
</evidence>
<proteinExistence type="predicted"/>
<feature type="region of interest" description="Disordered" evidence="1">
    <location>
        <begin position="278"/>
        <end position="298"/>
    </location>
</feature>
<accession>A0ABP8DIB6</accession>
<keyword evidence="2" id="KW-0472">Membrane</keyword>
<keyword evidence="4" id="KW-1185">Reference proteome</keyword>
<comment type="caution">
    <text evidence="3">The sequence shown here is derived from an EMBL/GenBank/DDBJ whole genome shotgun (WGS) entry which is preliminary data.</text>
</comment>
<feature type="region of interest" description="Disordered" evidence="1">
    <location>
        <begin position="1"/>
        <end position="28"/>
    </location>
</feature>
<dbReference type="Proteomes" id="UP001500620">
    <property type="component" value="Unassembled WGS sequence"/>
</dbReference>